<organism evidence="2 3">
    <name type="scientific">Flavobacterium arcticum</name>
    <dbReference type="NCBI Taxonomy" id="1784713"/>
    <lineage>
        <taxon>Bacteria</taxon>
        <taxon>Pseudomonadati</taxon>
        <taxon>Bacteroidota</taxon>
        <taxon>Flavobacteriia</taxon>
        <taxon>Flavobacteriales</taxon>
        <taxon>Flavobacteriaceae</taxon>
        <taxon>Flavobacterium</taxon>
    </lineage>
</organism>
<dbReference type="PANTHER" id="PTHR34387">
    <property type="entry name" value="SLR1258 PROTEIN"/>
    <property type="match status" value="1"/>
</dbReference>
<dbReference type="Gene3D" id="3.30.110.170">
    <property type="entry name" value="Protein of unknown function (DUF541), domain 1"/>
    <property type="match status" value="1"/>
</dbReference>
<name>A0A345HE40_9FLAO</name>
<dbReference type="AlphaFoldDB" id="A0A345HE40"/>
<dbReference type="KEGG" id="fat:DVK85_11670"/>
<dbReference type="Gene3D" id="3.30.70.2970">
    <property type="entry name" value="Protein of unknown function (DUF541), domain 2"/>
    <property type="match status" value="1"/>
</dbReference>
<protein>
    <submittedName>
        <fullName evidence="2">DUF541 domain-containing protein</fullName>
    </submittedName>
</protein>
<dbReference type="InterPro" id="IPR007497">
    <property type="entry name" value="SIMPL/DUF541"/>
</dbReference>
<evidence type="ECO:0000313" key="3">
    <source>
        <dbReference type="Proteomes" id="UP000253951"/>
    </source>
</evidence>
<keyword evidence="1" id="KW-0732">Signal</keyword>
<keyword evidence="3" id="KW-1185">Reference proteome</keyword>
<feature type="chain" id="PRO_5016708936" evidence="1">
    <location>
        <begin position="19"/>
        <end position="247"/>
    </location>
</feature>
<dbReference type="InterPro" id="IPR052022">
    <property type="entry name" value="26kDa_periplasmic_antigen"/>
</dbReference>
<dbReference type="OrthoDB" id="6021921at2"/>
<evidence type="ECO:0000256" key="1">
    <source>
        <dbReference type="SAM" id="SignalP"/>
    </source>
</evidence>
<dbReference type="GO" id="GO:0006974">
    <property type="term" value="P:DNA damage response"/>
    <property type="evidence" value="ECO:0007669"/>
    <property type="project" value="TreeGrafter"/>
</dbReference>
<reference evidence="2 3" key="1">
    <citation type="submission" date="2018-07" db="EMBL/GenBank/DDBJ databases">
        <title>Complete genome sequence of Flavobacterium arcticum type strain SM1502T.</title>
        <authorList>
            <person name="Li Y."/>
            <person name="Li D.-D."/>
        </authorList>
    </citation>
    <scope>NUCLEOTIDE SEQUENCE [LARGE SCALE GENOMIC DNA]</scope>
    <source>
        <strain evidence="2 3">SM1502</strain>
    </source>
</reference>
<feature type="signal peptide" evidence="1">
    <location>
        <begin position="1"/>
        <end position="18"/>
    </location>
</feature>
<dbReference type="PANTHER" id="PTHR34387:SF1">
    <property type="entry name" value="PERIPLASMIC IMMUNOGENIC PROTEIN"/>
    <property type="match status" value="1"/>
</dbReference>
<evidence type="ECO:0000313" key="2">
    <source>
        <dbReference type="EMBL" id="AXG74850.1"/>
    </source>
</evidence>
<accession>A0A345HE40</accession>
<dbReference type="Proteomes" id="UP000253951">
    <property type="component" value="Chromosome"/>
</dbReference>
<proteinExistence type="predicted"/>
<dbReference type="RefSeq" id="WP_114678608.1">
    <property type="nucleotide sequence ID" value="NZ_CP031188.1"/>
</dbReference>
<gene>
    <name evidence="2" type="ORF">DVK85_11670</name>
</gene>
<dbReference type="Pfam" id="PF04402">
    <property type="entry name" value="SIMPL"/>
    <property type="match status" value="1"/>
</dbReference>
<dbReference type="EMBL" id="CP031188">
    <property type="protein sequence ID" value="AXG74850.1"/>
    <property type="molecule type" value="Genomic_DNA"/>
</dbReference>
<sequence length="247" mass="28018">MKKIVLALLVVTSTYMGAQTVAQNAPRQINVSGEGKIMVVPDEAVITVGVTNSGTDAAEVKKENSIVIDKVIKFLKKSKISEKDYQTQRVYLNRNQDYKTKKYSFTASQTMTIHLKDLSKYDEIMMGLTDVGINNIQGIQFKTSKQEQYESEARIKAVADTKMKAEEYVKATDMYLGYPLVISDNTQNNSYPRPMYAMEMKSMAGDMAQETLAVGEITITANVSITYEIEYYDIKKRLDRYREAREE</sequence>